<dbReference type="RefSeq" id="XP_020079390.1">
    <property type="nucleotide sequence ID" value="XM_020222093.1"/>
</dbReference>
<dbReference type="PIRSF" id="PIRSF006060">
    <property type="entry name" value="AA_transporter"/>
    <property type="match status" value="1"/>
</dbReference>
<dbReference type="Gene3D" id="1.20.1740.10">
    <property type="entry name" value="Amino acid/polyamine transporter I"/>
    <property type="match status" value="1"/>
</dbReference>
<keyword evidence="2" id="KW-0813">Transport</keyword>
<evidence type="ECO:0000256" key="3">
    <source>
        <dbReference type="ARBA" id="ARBA00022692"/>
    </source>
</evidence>
<accession>A0A1E4RSS8</accession>
<feature type="transmembrane region" description="Helical" evidence="6">
    <location>
        <begin position="472"/>
        <end position="492"/>
    </location>
</feature>
<dbReference type="PANTHER" id="PTHR45649:SF16">
    <property type="entry name" value="7-KETO 8-AMINOPELARGONIC ACID TRANSPORTER"/>
    <property type="match status" value="1"/>
</dbReference>
<keyword evidence="5 6" id="KW-0472">Membrane</keyword>
<keyword evidence="4 6" id="KW-1133">Transmembrane helix</keyword>
<sequence>MSMNSESNIKPDDRTSVQEIESAVSETSNHGFDKNFSWWSLFSTSFGLTASWLGVSGSFGTGLASGGAVLIIYGLIIGAFFSSAVAITLAELLSAFCNSGGQYYWSLQLAPPRYKRFLAFFTGILSYFGSIFTAASVTSTLAASIVALYGLKNPNFTIETWHIFVTYEVINVFVAIFNIYGKTLPFITGSALYFSLLAFIVTLVTCLACSSGNFNLPKFVFSDFTNTTSWENSGIAFIVGLISPIWSFVGLDAAAHMVDELGYRKAKILVPRAIICTVILGFVTAFSYSIGIFFCTNDSSKIVSAAYPRLEIFYQATKNVGGAIFLECLCVTTGILCNVTAHTWQARICWSFARDNGLPFSNILRRVDPNLKTPVNAHLFSCFWIAVIGCIYQGSSTSFNAIITASICLLLVSYCIPTVLLLFKGRSNIDHGPFWAGKFGLVANILTICWTLFCLTFLSFPYQKPVTSGNMNYVSAVYGVIVFYLIAYWYIIGKKTFNAGISQI</sequence>
<evidence type="ECO:0000256" key="6">
    <source>
        <dbReference type="SAM" id="Phobius"/>
    </source>
</evidence>
<dbReference type="PANTHER" id="PTHR45649">
    <property type="entry name" value="AMINO-ACID PERMEASE BAT1"/>
    <property type="match status" value="1"/>
</dbReference>
<evidence type="ECO:0000256" key="1">
    <source>
        <dbReference type="ARBA" id="ARBA00004141"/>
    </source>
</evidence>
<feature type="transmembrane region" description="Helical" evidence="6">
    <location>
        <begin position="234"/>
        <end position="257"/>
    </location>
</feature>
<feature type="transmembrane region" description="Helical" evidence="6">
    <location>
        <begin position="269"/>
        <end position="294"/>
    </location>
</feature>
<feature type="transmembrane region" description="Helical" evidence="6">
    <location>
        <begin position="401"/>
        <end position="423"/>
    </location>
</feature>
<dbReference type="Pfam" id="PF13520">
    <property type="entry name" value="AA_permease_2"/>
    <property type="match status" value="1"/>
</dbReference>
<feature type="transmembrane region" description="Helical" evidence="6">
    <location>
        <begin position="117"/>
        <end position="149"/>
    </location>
</feature>
<dbReference type="GO" id="GO:0051180">
    <property type="term" value="P:vitamin transport"/>
    <property type="evidence" value="ECO:0007669"/>
    <property type="project" value="EnsemblFungi"/>
</dbReference>
<keyword evidence="8" id="KW-1185">Reference proteome</keyword>
<evidence type="ECO:0000256" key="2">
    <source>
        <dbReference type="ARBA" id="ARBA00022448"/>
    </source>
</evidence>
<dbReference type="STRING" id="984485.A0A1E4RSS8"/>
<evidence type="ECO:0000256" key="5">
    <source>
        <dbReference type="ARBA" id="ARBA00023136"/>
    </source>
</evidence>
<dbReference type="EMBL" id="KV454538">
    <property type="protein sequence ID" value="ODV70323.1"/>
    <property type="molecule type" value="Genomic_DNA"/>
</dbReference>
<dbReference type="GeneID" id="30996642"/>
<feature type="transmembrane region" description="Helical" evidence="6">
    <location>
        <begin position="192"/>
        <end position="214"/>
    </location>
</feature>
<dbReference type="GO" id="GO:0009102">
    <property type="term" value="P:biotin biosynthetic process"/>
    <property type="evidence" value="ECO:0007669"/>
    <property type="project" value="EnsemblFungi"/>
</dbReference>
<reference evidence="8" key="1">
    <citation type="submission" date="2016-05" db="EMBL/GenBank/DDBJ databases">
        <title>Comparative genomics of biotechnologically important yeasts.</title>
        <authorList>
            <consortium name="DOE Joint Genome Institute"/>
            <person name="Riley R."/>
            <person name="Haridas S."/>
            <person name="Wolfe K.H."/>
            <person name="Lopes M.R."/>
            <person name="Hittinger C.T."/>
            <person name="Goker M."/>
            <person name="Salamov A."/>
            <person name="Wisecaver J."/>
            <person name="Long T.M."/>
            <person name="Aerts A.L."/>
            <person name="Barry K."/>
            <person name="Choi C."/>
            <person name="Clum A."/>
            <person name="Coughlan A.Y."/>
            <person name="Deshpande S."/>
            <person name="Douglass A.P."/>
            <person name="Hanson S.J."/>
            <person name="Klenk H.-P."/>
            <person name="Labutti K."/>
            <person name="Lapidus A."/>
            <person name="Lindquist E."/>
            <person name="Lipzen A."/>
            <person name="Meier-Kolthoff J.P."/>
            <person name="Ohm R.A."/>
            <person name="Otillar R.P."/>
            <person name="Pangilinan J."/>
            <person name="Peng Y."/>
            <person name="Rokas A."/>
            <person name="Rosa C.A."/>
            <person name="Scheuner C."/>
            <person name="Sibirny A.A."/>
            <person name="Slot J.C."/>
            <person name="Stielow J.B."/>
            <person name="Sun H."/>
            <person name="Kurtzman C.P."/>
            <person name="Blackwell M."/>
            <person name="Grigoriev I.V."/>
            <person name="Jeffries T.W."/>
        </authorList>
    </citation>
    <scope>NUCLEOTIDE SEQUENCE [LARGE SCALE GENOMIC DNA]</scope>
    <source>
        <strain evidence="8">NRRL Y-1933</strain>
    </source>
</reference>
<name>A0A1E4RSS8_9ASCO</name>
<evidence type="ECO:0000313" key="7">
    <source>
        <dbReference type="EMBL" id="ODV70323.1"/>
    </source>
</evidence>
<dbReference type="OrthoDB" id="2417308at2759"/>
<dbReference type="FunFam" id="1.20.1740.10:FF:000046">
    <property type="entry name" value="Amino-acid permease, putative"/>
    <property type="match status" value="1"/>
</dbReference>
<feature type="transmembrane region" description="Helical" evidence="6">
    <location>
        <begin position="435"/>
        <end position="460"/>
    </location>
</feature>
<feature type="transmembrane region" description="Helical" evidence="6">
    <location>
        <begin position="375"/>
        <end position="395"/>
    </location>
</feature>
<keyword evidence="3 6" id="KW-0812">Transmembrane</keyword>
<dbReference type="InterPro" id="IPR002293">
    <property type="entry name" value="AA/rel_permease1"/>
</dbReference>
<protein>
    <submittedName>
        <fullName evidence="7">Amino acid transporter</fullName>
    </submittedName>
</protein>
<dbReference type="AlphaFoldDB" id="A0A1E4RSS8"/>
<dbReference type="GO" id="GO:0016020">
    <property type="term" value="C:membrane"/>
    <property type="evidence" value="ECO:0007669"/>
    <property type="project" value="UniProtKB-SubCell"/>
</dbReference>
<dbReference type="GO" id="GO:0015101">
    <property type="term" value="F:organic cation transmembrane transporter activity"/>
    <property type="evidence" value="ECO:0007669"/>
    <property type="project" value="UniProtKB-ARBA"/>
</dbReference>
<feature type="transmembrane region" description="Helical" evidence="6">
    <location>
        <begin position="161"/>
        <end position="180"/>
    </location>
</feature>
<proteinExistence type="predicted"/>
<feature type="transmembrane region" description="Helical" evidence="6">
    <location>
        <begin position="36"/>
        <end position="55"/>
    </location>
</feature>
<evidence type="ECO:0000256" key="4">
    <source>
        <dbReference type="ARBA" id="ARBA00022989"/>
    </source>
</evidence>
<dbReference type="Proteomes" id="UP000095085">
    <property type="component" value="Unassembled WGS sequence"/>
</dbReference>
<gene>
    <name evidence="7" type="ORF">HYPBUDRAFT_155240</name>
</gene>
<organism evidence="7 8">
    <name type="scientific">Hyphopichia burtonii NRRL Y-1933</name>
    <dbReference type="NCBI Taxonomy" id="984485"/>
    <lineage>
        <taxon>Eukaryota</taxon>
        <taxon>Fungi</taxon>
        <taxon>Dikarya</taxon>
        <taxon>Ascomycota</taxon>
        <taxon>Saccharomycotina</taxon>
        <taxon>Pichiomycetes</taxon>
        <taxon>Debaryomycetaceae</taxon>
        <taxon>Hyphopichia</taxon>
    </lineage>
</organism>
<evidence type="ECO:0000313" key="8">
    <source>
        <dbReference type="Proteomes" id="UP000095085"/>
    </source>
</evidence>
<feature type="transmembrane region" description="Helical" evidence="6">
    <location>
        <begin position="67"/>
        <end position="96"/>
    </location>
</feature>
<comment type="subcellular location">
    <subcellularLocation>
        <location evidence="1">Membrane</location>
        <topology evidence="1">Multi-pass membrane protein</topology>
    </subcellularLocation>
</comment>
<feature type="transmembrane region" description="Helical" evidence="6">
    <location>
        <begin position="320"/>
        <end position="341"/>
    </location>
</feature>